<dbReference type="SUPFAM" id="SSF52343">
    <property type="entry name" value="Ferredoxin reductase-like, C-terminal NADP-linked domain"/>
    <property type="match status" value="1"/>
</dbReference>
<evidence type="ECO:0000313" key="3">
    <source>
        <dbReference type="Proteomes" id="UP001180754"/>
    </source>
</evidence>
<gene>
    <name evidence="2" type="ORF">RND15_02915</name>
</gene>
<name>A0ABU2X6X5_9ACTN</name>
<feature type="domain" description="FAD-binding FR-type" evidence="1">
    <location>
        <begin position="3"/>
        <end position="99"/>
    </location>
</feature>
<dbReference type="InterPro" id="IPR012165">
    <property type="entry name" value="Cyt_c3_hydrogenase_gsu"/>
</dbReference>
<reference evidence="2" key="1">
    <citation type="submission" date="2024-05" db="EMBL/GenBank/DDBJ databases">
        <title>30 novel species of actinomycetes from the DSMZ collection.</title>
        <authorList>
            <person name="Nouioui I."/>
        </authorList>
    </citation>
    <scope>NUCLEOTIDE SEQUENCE</scope>
    <source>
        <strain evidence="2">DSM 41529</strain>
    </source>
</reference>
<dbReference type="SUPFAM" id="SSF63380">
    <property type="entry name" value="Riboflavin synthase domain-like"/>
    <property type="match status" value="1"/>
</dbReference>
<proteinExistence type="predicted"/>
<dbReference type="InterPro" id="IPR001433">
    <property type="entry name" value="OxRdtase_FAD/NAD-bd"/>
</dbReference>
<dbReference type="InterPro" id="IPR017938">
    <property type="entry name" value="Riboflavin_synthase-like_b-brl"/>
</dbReference>
<evidence type="ECO:0000259" key="1">
    <source>
        <dbReference type="PROSITE" id="PS51384"/>
    </source>
</evidence>
<dbReference type="Proteomes" id="UP001180754">
    <property type="component" value="Unassembled WGS sequence"/>
</dbReference>
<dbReference type="InterPro" id="IPR039261">
    <property type="entry name" value="FNR_nucleotide-bd"/>
</dbReference>
<dbReference type="CDD" id="cd06221">
    <property type="entry name" value="sulfite_reductase_like"/>
    <property type="match status" value="1"/>
</dbReference>
<dbReference type="InterPro" id="IPR017927">
    <property type="entry name" value="FAD-bd_FR_type"/>
</dbReference>
<dbReference type="PANTHER" id="PTHR43513">
    <property type="entry name" value="DIHYDROOROTATE DEHYDROGENASE B (NAD(+)), ELECTRON TRANSFER SUBUNIT"/>
    <property type="match status" value="1"/>
</dbReference>
<dbReference type="PIRSF" id="PIRSF006816">
    <property type="entry name" value="Cyc3_hyd_g"/>
    <property type="match status" value="1"/>
</dbReference>
<dbReference type="Pfam" id="PF00175">
    <property type="entry name" value="NAD_binding_1"/>
    <property type="match status" value="1"/>
</dbReference>
<evidence type="ECO:0000313" key="2">
    <source>
        <dbReference type="EMBL" id="MDT0541669.1"/>
    </source>
</evidence>
<sequence length="270" mass="29360">MTTVPLPYRVTAVSAETADCVSFEVTPVGRALPDFSPGRFAMLYVFGVGEVPISVSAIRDRHRLVHTVRAIGAVTDGLCRLGPGDTMGLRGPYGIGWDLDRAAGSDILVIAGGIGLAPLRPVVHHVLDHPGRYGRLHVLIGARTPQDLLYREELEHWRRAPARVEVTVDRPGPGWRGDVGTVTTLLARAEPRPDRTTALVCGPEVMIRHTARALLTRGLPEHRVQVSLERNMRCGTGHCGHCQLGPLLLCRDGPVTGYDRARPLLAVREL</sequence>
<dbReference type="EMBL" id="JAVRFD010000001">
    <property type="protein sequence ID" value="MDT0541669.1"/>
    <property type="molecule type" value="Genomic_DNA"/>
</dbReference>
<accession>A0ABU2X6X5</accession>
<dbReference type="Pfam" id="PF10418">
    <property type="entry name" value="DHODB_Fe-S_bind"/>
    <property type="match status" value="1"/>
</dbReference>
<dbReference type="InterPro" id="IPR019480">
    <property type="entry name" value="Dihydroorotate_DH_Fe-S-bd"/>
</dbReference>
<keyword evidence="3" id="KW-1185">Reference proteome</keyword>
<dbReference type="RefSeq" id="WP_311721951.1">
    <property type="nucleotide sequence ID" value="NZ_JAVRFD010000001.1"/>
</dbReference>
<dbReference type="InterPro" id="IPR050353">
    <property type="entry name" value="PyrK_electron_transfer"/>
</dbReference>
<dbReference type="Gene3D" id="3.40.50.80">
    <property type="entry name" value="Nucleotide-binding domain of ferredoxin-NADP reductase (FNR) module"/>
    <property type="match status" value="1"/>
</dbReference>
<dbReference type="Gene3D" id="2.40.30.10">
    <property type="entry name" value="Translation factors"/>
    <property type="match status" value="1"/>
</dbReference>
<dbReference type="PRINTS" id="PR00371">
    <property type="entry name" value="FPNCR"/>
</dbReference>
<comment type="caution">
    <text evidence="2">The sequence shown here is derived from an EMBL/GenBank/DDBJ whole genome shotgun (WGS) entry which is preliminary data.</text>
</comment>
<organism evidence="2 3">
    <name type="scientific">Streptomyces lonegramiae</name>
    <dbReference type="NCBI Taxonomy" id="3075524"/>
    <lineage>
        <taxon>Bacteria</taxon>
        <taxon>Bacillati</taxon>
        <taxon>Actinomycetota</taxon>
        <taxon>Actinomycetes</taxon>
        <taxon>Kitasatosporales</taxon>
        <taxon>Streptomycetaceae</taxon>
        <taxon>Streptomyces</taxon>
    </lineage>
</organism>
<dbReference type="PANTHER" id="PTHR43513:SF1">
    <property type="entry name" value="ANAEROBIC SULFITE REDUCTASE SUBUNIT B"/>
    <property type="match status" value="1"/>
</dbReference>
<protein>
    <submittedName>
        <fullName evidence="2">FAD/NAD(P)-binding protein</fullName>
    </submittedName>
</protein>
<dbReference type="PRINTS" id="PR00406">
    <property type="entry name" value="CYTB5RDTASE"/>
</dbReference>
<dbReference type="PROSITE" id="PS51384">
    <property type="entry name" value="FAD_FR"/>
    <property type="match status" value="1"/>
</dbReference>
<dbReference type="InterPro" id="IPR001709">
    <property type="entry name" value="Flavoprot_Pyr_Nucl_cyt_Rdtase"/>
</dbReference>